<reference evidence="2" key="1">
    <citation type="journal article" date="2021" name="Open Biol.">
        <title>Shared evolutionary footprints suggest mitochondrial oxidative damage underlies multiple complex I losses in fungi.</title>
        <authorList>
            <person name="Schikora-Tamarit M.A."/>
            <person name="Marcet-Houben M."/>
            <person name="Nosek J."/>
            <person name="Gabaldon T."/>
        </authorList>
    </citation>
    <scope>NUCLEOTIDE SEQUENCE</scope>
    <source>
        <strain evidence="2">CBS2887</strain>
    </source>
</reference>
<proteinExistence type="predicted"/>
<sequence>MEQINQYASQLESVPGYDEAIDWINDKLGAKYQTKDPYFVVDSKGKKHRRKLPESSPKELQKAWKKVQKKGWKNDYNFLGWFPVNLGFGLCPLLLLCPVIGQFIMYSMSLRLISVITKQIKVPDSVLAKMYANVTFDLLISLPPILGSLFTWMHACSTRNLVLIHNFIVQSELEALNVQNEQRDIYEGHTFGH</sequence>
<reference evidence="2" key="2">
    <citation type="submission" date="2021-01" db="EMBL/GenBank/DDBJ databases">
        <authorList>
            <person name="Schikora-Tamarit M.A."/>
        </authorList>
    </citation>
    <scope>NUCLEOTIDE SEQUENCE</scope>
    <source>
        <strain evidence="2">CBS2887</strain>
    </source>
</reference>
<accession>A0A9P8Q1W5</accession>
<feature type="transmembrane region" description="Helical" evidence="1">
    <location>
        <begin position="86"/>
        <end position="109"/>
    </location>
</feature>
<evidence type="ECO:0000256" key="1">
    <source>
        <dbReference type="SAM" id="Phobius"/>
    </source>
</evidence>
<protein>
    <submittedName>
        <fullName evidence="2">Uncharacterized protein</fullName>
    </submittedName>
</protein>
<organism evidence="2 3">
    <name type="scientific">Wickerhamomyces pijperi</name>
    <name type="common">Yeast</name>
    <name type="synonym">Pichia pijperi</name>
    <dbReference type="NCBI Taxonomy" id="599730"/>
    <lineage>
        <taxon>Eukaryota</taxon>
        <taxon>Fungi</taxon>
        <taxon>Dikarya</taxon>
        <taxon>Ascomycota</taxon>
        <taxon>Saccharomycotina</taxon>
        <taxon>Saccharomycetes</taxon>
        <taxon>Phaffomycetales</taxon>
        <taxon>Wickerhamomycetaceae</taxon>
        <taxon>Wickerhamomyces</taxon>
    </lineage>
</organism>
<keyword evidence="3" id="KW-1185">Reference proteome</keyword>
<dbReference type="Pfam" id="PF13430">
    <property type="entry name" value="DUF4112"/>
    <property type="match status" value="1"/>
</dbReference>
<keyword evidence="1" id="KW-0472">Membrane</keyword>
<comment type="caution">
    <text evidence="2">The sequence shown here is derived from an EMBL/GenBank/DDBJ whole genome shotgun (WGS) entry which is preliminary data.</text>
</comment>
<feature type="transmembrane region" description="Helical" evidence="1">
    <location>
        <begin position="130"/>
        <end position="153"/>
    </location>
</feature>
<dbReference type="OrthoDB" id="2103474at2759"/>
<dbReference type="AlphaFoldDB" id="A0A9P8Q1W5"/>
<keyword evidence="1" id="KW-0812">Transmembrane</keyword>
<dbReference type="PANTHER" id="PTHR35519">
    <property type="entry name" value="MEMBRANE PROTEINS"/>
    <property type="match status" value="1"/>
</dbReference>
<keyword evidence="1" id="KW-1133">Transmembrane helix</keyword>
<dbReference type="Proteomes" id="UP000774326">
    <property type="component" value="Unassembled WGS sequence"/>
</dbReference>
<gene>
    <name evidence="2" type="ORF">WICPIJ_007386</name>
</gene>
<dbReference type="PANTHER" id="PTHR35519:SF1">
    <property type="entry name" value="YALI0C06193P"/>
    <property type="match status" value="1"/>
</dbReference>
<dbReference type="InterPro" id="IPR025187">
    <property type="entry name" value="DUF4112"/>
</dbReference>
<evidence type="ECO:0000313" key="3">
    <source>
        <dbReference type="Proteomes" id="UP000774326"/>
    </source>
</evidence>
<evidence type="ECO:0000313" key="2">
    <source>
        <dbReference type="EMBL" id="KAH3681660.1"/>
    </source>
</evidence>
<name>A0A9P8Q1W5_WICPI</name>
<dbReference type="EMBL" id="JAEUBG010004337">
    <property type="protein sequence ID" value="KAH3681660.1"/>
    <property type="molecule type" value="Genomic_DNA"/>
</dbReference>